<accession>E6YIK6</accession>
<dbReference type="AlphaFoldDB" id="E6YIK6"/>
<dbReference type="STRING" id="696125.BARCL_1013"/>
<protein>
    <submittedName>
        <fullName evidence="1">Uncharacterized protein</fullName>
    </submittedName>
</protein>
<dbReference type="eggNOG" id="ENOG50313G7">
    <property type="taxonomic scope" value="Bacteria"/>
</dbReference>
<dbReference type="KEGG" id="bcd:BARCL_1013"/>
<sequence length="178" mass="21212">MQKNTPSKRKKQILLAIPETCYQKSSLFSIPDLKLCFYRIKPAYQCNIEPQDKPILYAPSFLILWAVQYTVKNPHLFSSILCHRPKWYSTFLLMWYKLRLKNECRLIGSDVQSPMITKVLRKHIAVADYHSLLIGKWLQLMENYHNYRKDLSIPLFWFDNDKMSTDIHQIISKLQDET</sequence>
<dbReference type="OrthoDB" id="7926673at2"/>
<reference evidence="2" key="1">
    <citation type="submission" date="2009-11" db="EMBL/GenBank/DDBJ databases">
        <title>Genome sequencing of Bartonella species and comparative genomics.</title>
        <authorList>
            <person name="Engel P."/>
            <person name="Salzburger W."/>
            <person name="Marius L."/>
            <person name="Chao-Chin C."/>
            <person name="Soichi M."/>
            <person name="Christa L."/>
            <person name="Alexandra C."/>
            <person name="Aurelie L."/>
            <person name="Claudine M."/>
            <person name="Stephan S.C."/>
            <person name="Christoph D."/>
        </authorList>
    </citation>
    <scope>NUCLEOTIDE SEQUENCE [LARGE SCALE GENOMIC DNA]</scope>
    <source>
        <strain evidence="2">CIP 104772 / 73</strain>
    </source>
</reference>
<reference evidence="1 2" key="2">
    <citation type="journal article" date="2011" name="PLoS Genet.">
        <title>Parallel evolution of a type IV secretion system in radiating lineages of the host-restricted bacterial pathogen Bartonella.</title>
        <authorList>
            <person name="Engel P."/>
            <person name="Salzburger W."/>
            <person name="Liesch M."/>
            <person name="Chang C.C."/>
            <person name="Maruyama S."/>
            <person name="Lanz C."/>
            <person name="Calteau A."/>
            <person name="Lajus A."/>
            <person name="Medigue C."/>
            <person name="Schuster S.C."/>
            <person name="Dehio C."/>
        </authorList>
    </citation>
    <scope>NUCLEOTIDE SEQUENCE [LARGE SCALE GENOMIC DNA]</scope>
    <source>
        <strain evidence="2">CIP 104772 / 73</strain>
    </source>
</reference>
<evidence type="ECO:0000313" key="2">
    <source>
        <dbReference type="Proteomes" id="UP000009101"/>
    </source>
</evidence>
<proteinExistence type="predicted"/>
<name>E6YIK6_BARC7</name>
<gene>
    <name evidence="1" type="ordered locus">BARCL_1013</name>
</gene>
<organism evidence="1 2">
    <name type="scientific">Bartonella clarridgeiae (strain CCUG 45776 / CIP 104772 / 73)</name>
    <dbReference type="NCBI Taxonomy" id="696125"/>
    <lineage>
        <taxon>Bacteria</taxon>
        <taxon>Pseudomonadati</taxon>
        <taxon>Pseudomonadota</taxon>
        <taxon>Alphaproteobacteria</taxon>
        <taxon>Hyphomicrobiales</taxon>
        <taxon>Bartonellaceae</taxon>
        <taxon>Bartonella</taxon>
    </lineage>
</organism>
<dbReference type="Proteomes" id="UP000009101">
    <property type="component" value="Chromosome"/>
</dbReference>
<dbReference type="HOGENOM" id="CLU_1507775_0_0_5"/>
<evidence type="ECO:0000313" key="1">
    <source>
        <dbReference type="EMBL" id="CBI76694.1"/>
    </source>
</evidence>
<keyword evidence="2" id="KW-1185">Reference proteome</keyword>
<dbReference type="RefSeq" id="WP_013545324.1">
    <property type="nucleotide sequence ID" value="NC_014932.1"/>
</dbReference>
<dbReference type="EMBL" id="FN645454">
    <property type="protein sequence ID" value="CBI76694.1"/>
    <property type="molecule type" value="Genomic_DNA"/>
</dbReference>